<evidence type="ECO:0000256" key="4">
    <source>
        <dbReference type="ARBA" id="ARBA00022723"/>
    </source>
</evidence>
<dbReference type="InterPro" id="IPR029463">
    <property type="entry name" value="Lys_MEP"/>
</dbReference>
<comment type="cofactor">
    <cofactor evidence="1">
        <name>Zn(2+)</name>
        <dbReference type="ChEBI" id="CHEBI:29105"/>
    </cofactor>
</comment>
<proteinExistence type="inferred from homology"/>
<feature type="domain" description="Lysine-specific metallo-endopeptidase" evidence="9">
    <location>
        <begin position="231"/>
        <end position="362"/>
    </location>
</feature>
<dbReference type="PANTHER" id="PTHR37016">
    <property type="match status" value="1"/>
</dbReference>
<keyword evidence="8" id="KW-0732">Signal</keyword>
<sequence length="365" mass="39849">MDLYTFLRRPLSLYGLIAALLFALPAAAANGPLQTKLAPVADDQRITVRVTFTNTSNEDVYFLAYETPLRGIERDLFVVELDGERMPYTGIVAFRAAPTKEDWIQLAPGTEISEVIDISAAYDTRRSGTYQVRYNAVQQIHQGVVPSTSPAVDAQGLGTTSQYVGKGVSSESISVSISGTPASAKDLEPFAKPDVAPDYVSGEFEWPAATYGCQSPSVINSAQSTARSRAQRAYNTATSFNSWYQTWFGNSPSAVSTVRSRFANAYNRLGQNVDYYCGSYAPYCSAGVVAYTYKTTSNRVYLCSAFWSYSDKGHVIGHEAYHWNTVAGADDVTYGFSQCQSLARTRPNDALRNADNYAYAADTAP</sequence>
<dbReference type="InterPro" id="IPR024079">
    <property type="entry name" value="MetalloPept_cat_dom_sf"/>
</dbReference>
<protein>
    <submittedName>
        <fullName evidence="10">M35 family metallopeptidase</fullName>
    </submittedName>
</protein>
<feature type="chain" id="PRO_5045519955" evidence="8">
    <location>
        <begin position="29"/>
        <end position="365"/>
    </location>
</feature>
<dbReference type="Pfam" id="PF14521">
    <property type="entry name" value="Aspzincin_M35"/>
    <property type="match status" value="1"/>
</dbReference>
<gene>
    <name evidence="10" type="ORF">JM946_18215</name>
</gene>
<organism evidence="10 11">
    <name type="scientific">Steroidobacter gossypii</name>
    <dbReference type="NCBI Taxonomy" id="2805490"/>
    <lineage>
        <taxon>Bacteria</taxon>
        <taxon>Pseudomonadati</taxon>
        <taxon>Pseudomonadota</taxon>
        <taxon>Gammaproteobacteria</taxon>
        <taxon>Steroidobacterales</taxon>
        <taxon>Steroidobacteraceae</taxon>
        <taxon>Steroidobacter</taxon>
    </lineage>
</organism>
<keyword evidence="5" id="KW-0378">Hydrolase</keyword>
<dbReference type="Gene3D" id="2.60.40.2970">
    <property type="match status" value="1"/>
</dbReference>
<dbReference type="EMBL" id="JAEVLS010000004">
    <property type="protein sequence ID" value="MBM0106670.1"/>
    <property type="molecule type" value="Genomic_DNA"/>
</dbReference>
<feature type="signal peptide" evidence="8">
    <location>
        <begin position="1"/>
        <end position="28"/>
    </location>
</feature>
<dbReference type="SMART" id="SM01351">
    <property type="entry name" value="Aspzincin_M35"/>
    <property type="match status" value="1"/>
</dbReference>
<evidence type="ECO:0000256" key="7">
    <source>
        <dbReference type="ARBA" id="ARBA00023049"/>
    </source>
</evidence>
<evidence type="ECO:0000259" key="9">
    <source>
        <dbReference type="SMART" id="SM01351"/>
    </source>
</evidence>
<keyword evidence="7" id="KW-0482">Metalloprotease</keyword>
<name>A0ABS1X0A8_9GAMM</name>
<evidence type="ECO:0000256" key="6">
    <source>
        <dbReference type="ARBA" id="ARBA00022833"/>
    </source>
</evidence>
<keyword evidence="3" id="KW-0645">Protease</keyword>
<keyword evidence="11" id="KW-1185">Reference proteome</keyword>
<reference evidence="10 11" key="1">
    <citation type="journal article" date="2021" name="Int. J. Syst. Evol. Microbiol.">
        <title>Steroidobacter gossypii sp. nov., isolated from soil of cotton cropping field.</title>
        <authorList>
            <person name="Huang R."/>
            <person name="Yang S."/>
            <person name="Zhen C."/>
            <person name="Liu W."/>
        </authorList>
    </citation>
    <scope>NUCLEOTIDE SEQUENCE [LARGE SCALE GENOMIC DNA]</scope>
    <source>
        <strain evidence="10 11">S1-65</strain>
    </source>
</reference>
<evidence type="ECO:0000256" key="5">
    <source>
        <dbReference type="ARBA" id="ARBA00022801"/>
    </source>
</evidence>
<comment type="caution">
    <text evidence="10">The sequence shown here is derived from an EMBL/GenBank/DDBJ whole genome shotgun (WGS) entry which is preliminary data.</text>
</comment>
<evidence type="ECO:0000313" key="10">
    <source>
        <dbReference type="EMBL" id="MBM0106670.1"/>
    </source>
</evidence>
<dbReference type="SUPFAM" id="SSF55486">
    <property type="entry name" value="Metalloproteases ('zincins'), catalytic domain"/>
    <property type="match status" value="1"/>
</dbReference>
<accession>A0ABS1X0A8</accession>
<dbReference type="Proteomes" id="UP000661077">
    <property type="component" value="Unassembled WGS sequence"/>
</dbReference>
<dbReference type="PANTHER" id="PTHR37016:SF3">
    <property type="entry name" value="NEUTRAL PROTEASE 2-RELATED"/>
    <property type="match status" value="1"/>
</dbReference>
<keyword evidence="4" id="KW-0479">Metal-binding</keyword>
<comment type="similarity">
    <text evidence="2">Belongs to the peptidase M35 family.</text>
</comment>
<evidence type="ECO:0000256" key="2">
    <source>
        <dbReference type="ARBA" id="ARBA00010279"/>
    </source>
</evidence>
<evidence type="ECO:0000256" key="1">
    <source>
        <dbReference type="ARBA" id="ARBA00001947"/>
    </source>
</evidence>
<evidence type="ECO:0000256" key="8">
    <source>
        <dbReference type="SAM" id="SignalP"/>
    </source>
</evidence>
<evidence type="ECO:0000313" key="11">
    <source>
        <dbReference type="Proteomes" id="UP000661077"/>
    </source>
</evidence>
<dbReference type="RefSeq" id="WP_203168786.1">
    <property type="nucleotide sequence ID" value="NZ_JAEVLS010000004.1"/>
</dbReference>
<keyword evidence="6" id="KW-0862">Zinc</keyword>
<evidence type="ECO:0000256" key="3">
    <source>
        <dbReference type="ARBA" id="ARBA00022670"/>
    </source>
</evidence>
<dbReference type="InterPro" id="IPR050414">
    <property type="entry name" value="Fungal_M35_metalloproteases"/>
</dbReference>
<dbReference type="Gene3D" id="3.40.390.10">
    <property type="entry name" value="Collagenase (Catalytic Domain)"/>
    <property type="match status" value="1"/>
</dbReference>